<proteinExistence type="predicted"/>
<protein>
    <submittedName>
        <fullName evidence="1">Uncharacterized protein</fullName>
    </submittedName>
</protein>
<reference evidence="1 2" key="1">
    <citation type="submission" date="2018-08" db="EMBL/GenBank/DDBJ databases">
        <title>Genomic investigation of the strawberry pathogen Phytophthora fragariae indicates pathogenicity is determined by transcriptional variation in three key races.</title>
        <authorList>
            <person name="Adams T.M."/>
            <person name="Armitage A.D."/>
            <person name="Sobczyk M.K."/>
            <person name="Bates H.J."/>
            <person name="Dunwell J.M."/>
            <person name="Nellist C.F."/>
            <person name="Harrison R.J."/>
        </authorList>
    </citation>
    <scope>NUCLEOTIDE SEQUENCE [LARGE SCALE GENOMIC DNA]</scope>
    <source>
        <strain evidence="1 2">SCRP333</strain>
    </source>
</reference>
<evidence type="ECO:0000313" key="2">
    <source>
        <dbReference type="Proteomes" id="UP000434957"/>
    </source>
</evidence>
<sequence>MGCVARMCGASQSREKDGEGKAVLRCVRRRERLLHRDRAQCESERAAGGYLLQAKIQSSVHIRPKQIDAVLGAEEGGEESKWLKDDHEVKSFLRSGISTEYEEMRPTWILDEDYFEMNFQPGRKEIHVLVELPKAAATVEPTMGAVFWLVTGSVENALYQRGIRSVLYQIADAELGYYDPTNVLSDKKVHAFWYTNNDLQIRVLFKEEAHALYFQSRLNAESITSLVSPAPCPQIQQRTFTRDYVAEEFESPQETTSSVPTEFSVIDQDNPVFKYQRIEAYGLFGPHGKAESAHLMSRSNCRRFKSCAQYDDDDNNRLALSLGMHGAYDSLGFDFPVVDMEVVSVSDGPVLDNRYKVDLLVSVHSHHYSFLLGRLKDESTRTSDPLVMKTFVHVEDPVIFRTCMAWKHKKVEQLRQDYFSMN</sequence>
<dbReference type="Proteomes" id="UP000434957">
    <property type="component" value="Unassembled WGS sequence"/>
</dbReference>
<gene>
    <name evidence="1" type="ORF">PR003_g17075</name>
</gene>
<accession>A0A6A4EJZ8</accession>
<name>A0A6A4EJZ8_9STRA</name>
<dbReference type="EMBL" id="QXFT01001286">
    <property type="protein sequence ID" value="KAE9323015.1"/>
    <property type="molecule type" value="Genomic_DNA"/>
</dbReference>
<keyword evidence="2" id="KW-1185">Reference proteome</keyword>
<organism evidence="1 2">
    <name type="scientific">Phytophthora rubi</name>
    <dbReference type="NCBI Taxonomy" id="129364"/>
    <lineage>
        <taxon>Eukaryota</taxon>
        <taxon>Sar</taxon>
        <taxon>Stramenopiles</taxon>
        <taxon>Oomycota</taxon>
        <taxon>Peronosporomycetes</taxon>
        <taxon>Peronosporales</taxon>
        <taxon>Peronosporaceae</taxon>
        <taxon>Phytophthora</taxon>
    </lineage>
</organism>
<comment type="caution">
    <text evidence="1">The sequence shown here is derived from an EMBL/GenBank/DDBJ whole genome shotgun (WGS) entry which is preliminary data.</text>
</comment>
<dbReference type="AlphaFoldDB" id="A0A6A4EJZ8"/>
<evidence type="ECO:0000313" key="1">
    <source>
        <dbReference type="EMBL" id="KAE9323015.1"/>
    </source>
</evidence>